<dbReference type="PROSITE" id="PS00678">
    <property type="entry name" value="WD_REPEATS_1"/>
    <property type="match status" value="1"/>
</dbReference>
<keyword evidence="1 3" id="KW-0853">WD repeat</keyword>
<dbReference type="SUPFAM" id="SSF50978">
    <property type="entry name" value="WD40 repeat-like"/>
    <property type="match status" value="1"/>
</dbReference>
<reference evidence="4 5" key="1">
    <citation type="submission" date="2018-04" db="EMBL/GenBank/DDBJ databases">
        <authorList>
            <person name="Zhang X."/>
            <person name="Yuan J."/>
            <person name="Li F."/>
            <person name="Xiang J."/>
        </authorList>
    </citation>
    <scope>NUCLEOTIDE SEQUENCE [LARGE SCALE GENOMIC DNA]</scope>
    <source>
        <tissue evidence="4">Muscle</tissue>
    </source>
</reference>
<dbReference type="OrthoDB" id="19711at2759"/>
<gene>
    <name evidence="4" type="ORF">C7M84_007241</name>
</gene>
<dbReference type="InterPro" id="IPR019775">
    <property type="entry name" value="WD40_repeat_CS"/>
</dbReference>
<dbReference type="PROSITE" id="PS50082">
    <property type="entry name" value="WD_REPEATS_2"/>
    <property type="match status" value="3"/>
</dbReference>
<dbReference type="PRINTS" id="PR00320">
    <property type="entry name" value="GPROTEINBRPT"/>
</dbReference>
<reference evidence="4 5" key="2">
    <citation type="submission" date="2019-01" db="EMBL/GenBank/DDBJ databases">
        <title>The decoding of complex shrimp genome reveals the adaptation for benthos swimmer, frequently molting mechanism and breeding impact on genome.</title>
        <authorList>
            <person name="Sun Y."/>
            <person name="Gao Y."/>
            <person name="Yu Y."/>
        </authorList>
    </citation>
    <scope>NUCLEOTIDE SEQUENCE [LARGE SCALE GENOMIC DNA]</scope>
    <source>
        <tissue evidence="4">Muscle</tissue>
    </source>
</reference>
<feature type="repeat" description="WD" evidence="3">
    <location>
        <begin position="15"/>
        <end position="54"/>
    </location>
</feature>
<organism evidence="4 5">
    <name type="scientific">Penaeus vannamei</name>
    <name type="common">Whiteleg shrimp</name>
    <name type="synonym">Litopenaeus vannamei</name>
    <dbReference type="NCBI Taxonomy" id="6689"/>
    <lineage>
        <taxon>Eukaryota</taxon>
        <taxon>Metazoa</taxon>
        <taxon>Ecdysozoa</taxon>
        <taxon>Arthropoda</taxon>
        <taxon>Crustacea</taxon>
        <taxon>Multicrustacea</taxon>
        <taxon>Malacostraca</taxon>
        <taxon>Eumalacostraca</taxon>
        <taxon>Eucarida</taxon>
        <taxon>Decapoda</taxon>
        <taxon>Dendrobranchiata</taxon>
        <taxon>Penaeoidea</taxon>
        <taxon>Penaeidae</taxon>
        <taxon>Penaeus</taxon>
    </lineage>
</organism>
<comment type="caution">
    <text evidence="4">The sequence shown here is derived from an EMBL/GenBank/DDBJ whole genome shotgun (WGS) entry which is preliminary data.</text>
</comment>
<dbReference type="InterPro" id="IPR001680">
    <property type="entry name" value="WD40_rpt"/>
</dbReference>
<sequence>MVIWQLDTGQCQKTLVGHEDAVTTLTYDATTIISGSLDCTIRLWCISSGQCNGVLDWMSSEGHTGVIRCLAADPWRIVSASDDKTIKVWDRETLRRLVTLRNHTDGVTCLAFNDHVIVSGSYDKTVKLWDFSVC</sequence>
<dbReference type="InterPro" id="IPR015943">
    <property type="entry name" value="WD40/YVTN_repeat-like_dom_sf"/>
</dbReference>
<dbReference type="InterPro" id="IPR036322">
    <property type="entry name" value="WD40_repeat_dom_sf"/>
</dbReference>
<evidence type="ECO:0000256" key="1">
    <source>
        <dbReference type="ARBA" id="ARBA00022574"/>
    </source>
</evidence>
<keyword evidence="2" id="KW-0677">Repeat</keyword>
<dbReference type="PANTHER" id="PTHR22847">
    <property type="entry name" value="WD40 REPEAT PROTEIN"/>
    <property type="match status" value="1"/>
</dbReference>
<dbReference type="SMART" id="SM00320">
    <property type="entry name" value="WD40"/>
    <property type="match status" value="3"/>
</dbReference>
<name>A0A3R7QPY8_PENVA</name>
<dbReference type="InterPro" id="IPR020472">
    <property type="entry name" value="WD40_PAC1"/>
</dbReference>
<feature type="repeat" description="WD" evidence="3">
    <location>
        <begin position="100"/>
        <end position="134"/>
    </location>
</feature>
<dbReference type="GO" id="GO:1990234">
    <property type="term" value="C:transferase complex"/>
    <property type="evidence" value="ECO:0007669"/>
    <property type="project" value="UniProtKB-ARBA"/>
</dbReference>
<dbReference type="Pfam" id="PF00400">
    <property type="entry name" value="WD40"/>
    <property type="match status" value="3"/>
</dbReference>
<dbReference type="PROSITE" id="PS50294">
    <property type="entry name" value="WD_REPEATS_REGION"/>
    <property type="match status" value="3"/>
</dbReference>
<dbReference type="EMBL" id="QCYY01001918">
    <property type="protein sequence ID" value="ROT74249.1"/>
    <property type="molecule type" value="Genomic_DNA"/>
</dbReference>
<dbReference type="PANTHER" id="PTHR22847:SF637">
    <property type="entry name" value="WD REPEAT DOMAIN 5B"/>
    <property type="match status" value="1"/>
</dbReference>
<proteinExistence type="predicted"/>
<evidence type="ECO:0000313" key="5">
    <source>
        <dbReference type="Proteomes" id="UP000283509"/>
    </source>
</evidence>
<evidence type="ECO:0000313" key="4">
    <source>
        <dbReference type="EMBL" id="ROT74249.1"/>
    </source>
</evidence>
<evidence type="ECO:0000256" key="2">
    <source>
        <dbReference type="ARBA" id="ARBA00022737"/>
    </source>
</evidence>
<evidence type="ECO:0000256" key="3">
    <source>
        <dbReference type="PROSITE-ProRule" id="PRU00221"/>
    </source>
</evidence>
<dbReference type="AlphaFoldDB" id="A0A3R7QPY8"/>
<accession>A0A3R7QPY8</accession>
<keyword evidence="5" id="KW-1185">Reference proteome</keyword>
<protein>
    <submittedName>
        <fullName evidence="4">F-box/WD repeat-containing protein 7</fullName>
    </submittedName>
</protein>
<dbReference type="Proteomes" id="UP000283509">
    <property type="component" value="Unassembled WGS sequence"/>
</dbReference>
<feature type="repeat" description="WD" evidence="3">
    <location>
        <begin position="60"/>
        <end position="99"/>
    </location>
</feature>
<dbReference type="Gene3D" id="2.130.10.10">
    <property type="entry name" value="YVTN repeat-like/Quinoprotein amine dehydrogenase"/>
    <property type="match status" value="1"/>
</dbReference>
<dbReference type="FunFam" id="2.130.10.10:FF:001203">
    <property type="entry name" value="F-box/WD repeat-containing protein 1A"/>
    <property type="match status" value="1"/>
</dbReference>
<dbReference type="STRING" id="6689.A0A3R7QPY8"/>